<name>A0A820PJT4_9BILA</name>
<gene>
    <name evidence="1" type="ORF">UXM345_LOCUS38286</name>
</gene>
<comment type="caution">
    <text evidence="1">The sequence shown here is derived from an EMBL/GenBank/DDBJ whole genome shotgun (WGS) entry which is preliminary data.</text>
</comment>
<accession>A0A820PJT4</accession>
<reference evidence="1" key="1">
    <citation type="submission" date="2021-02" db="EMBL/GenBank/DDBJ databases">
        <authorList>
            <person name="Nowell W R."/>
        </authorList>
    </citation>
    <scope>NUCLEOTIDE SEQUENCE</scope>
</reference>
<evidence type="ECO:0000313" key="1">
    <source>
        <dbReference type="EMBL" id="CAF4403666.1"/>
    </source>
</evidence>
<protein>
    <submittedName>
        <fullName evidence="1">Uncharacterized protein</fullName>
    </submittedName>
</protein>
<dbReference type="AlphaFoldDB" id="A0A820PJT4"/>
<evidence type="ECO:0000313" key="2">
    <source>
        <dbReference type="Proteomes" id="UP000663842"/>
    </source>
</evidence>
<dbReference type="Proteomes" id="UP000663842">
    <property type="component" value="Unassembled WGS sequence"/>
</dbReference>
<dbReference type="EMBL" id="CAJOBF010025633">
    <property type="protein sequence ID" value="CAF4403666.1"/>
    <property type="molecule type" value="Genomic_DNA"/>
</dbReference>
<sequence>LVHKAEMYADEIEPKAVHIKETFSDFNLNYSETNKTVSDLDDQYNETIVIADLFRYNEYDVLNNDSKPKAENVRLATEAENH</sequence>
<organism evidence="1 2">
    <name type="scientific">Rotaria magnacalcarata</name>
    <dbReference type="NCBI Taxonomy" id="392030"/>
    <lineage>
        <taxon>Eukaryota</taxon>
        <taxon>Metazoa</taxon>
        <taxon>Spiralia</taxon>
        <taxon>Gnathifera</taxon>
        <taxon>Rotifera</taxon>
        <taxon>Eurotatoria</taxon>
        <taxon>Bdelloidea</taxon>
        <taxon>Philodinida</taxon>
        <taxon>Philodinidae</taxon>
        <taxon>Rotaria</taxon>
    </lineage>
</organism>
<feature type="non-terminal residue" evidence="1">
    <location>
        <position position="1"/>
    </location>
</feature>
<proteinExistence type="predicted"/>